<organism evidence="2 3">
    <name type="scientific">Blastopirellula retiformator</name>
    <dbReference type="NCBI Taxonomy" id="2527970"/>
    <lineage>
        <taxon>Bacteria</taxon>
        <taxon>Pseudomonadati</taxon>
        <taxon>Planctomycetota</taxon>
        <taxon>Planctomycetia</taxon>
        <taxon>Pirellulales</taxon>
        <taxon>Pirellulaceae</taxon>
        <taxon>Blastopirellula</taxon>
    </lineage>
</organism>
<dbReference type="EMBL" id="SJPF01000006">
    <property type="protein sequence ID" value="TWT30029.1"/>
    <property type="molecule type" value="Genomic_DNA"/>
</dbReference>
<feature type="transmembrane region" description="Helical" evidence="1">
    <location>
        <begin position="72"/>
        <end position="95"/>
    </location>
</feature>
<evidence type="ECO:0000313" key="2">
    <source>
        <dbReference type="EMBL" id="TWT30029.1"/>
    </source>
</evidence>
<name>A0A5C5UVY7_9BACT</name>
<dbReference type="Proteomes" id="UP000318878">
    <property type="component" value="Unassembled WGS sequence"/>
</dbReference>
<keyword evidence="3" id="KW-1185">Reference proteome</keyword>
<dbReference type="OrthoDB" id="268869at2"/>
<dbReference type="RefSeq" id="WP_146436265.1">
    <property type="nucleotide sequence ID" value="NZ_SJPF01000006.1"/>
</dbReference>
<comment type="caution">
    <text evidence="2">The sequence shown here is derived from an EMBL/GenBank/DDBJ whole genome shotgun (WGS) entry which is preliminary data.</text>
</comment>
<proteinExistence type="predicted"/>
<keyword evidence="1" id="KW-0812">Transmembrane</keyword>
<protein>
    <submittedName>
        <fullName evidence="2">Uncharacterized protein</fullName>
    </submittedName>
</protein>
<feature type="transmembrane region" description="Helical" evidence="1">
    <location>
        <begin position="38"/>
        <end position="60"/>
    </location>
</feature>
<evidence type="ECO:0000256" key="1">
    <source>
        <dbReference type="SAM" id="Phobius"/>
    </source>
</evidence>
<dbReference type="AlphaFoldDB" id="A0A5C5UVY7"/>
<evidence type="ECO:0000313" key="3">
    <source>
        <dbReference type="Proteomes" id="UP000318878"/>
    </source>
</evidence>
<gene>
    <name evidence="2" type="ORF">Enr8_46860</name>
</gene>
<keyword evidence="1" id="KW-1133">Transmembrane helix</keyword>
<accession>A0A5C5UVY7</accession>
<reference evidence="2 3" key="1">
    <citation type="submission" date="2019-02" db="EMBL/GenBank/DDBJ databases">
        <title>Deep-cultivation of Planctomycetes and their phenomic and genomic characterization uncovers novel biology.</title>
        <authorList>
            <person name="Wiegand S."/>
            <person name="Jogler M."/>
            <person name="Boedeker C."/>
            <person name="Pinto D."/>
            <person name="Vollmers J."/>
            <person name="Rivas-Marin E."/>
            <person name="Kohn T."/>
            <person name="Peeters S.H."/>
            <person name="Heuer A."/>
            <person name="Rast P."/>
            <person name="Oberbeckmann S."/>
            <person name="Bunk B."/>
            <person name="Jeske O."/>
            <person name="Meyerdierks A."/>
            <person name="Storesund J.E."/>
            <person name="Kallscheuer N."/>
            <person name="Luecker S."/>
            <person name="Lage O.M."/>
            <person name="Pohl T."/>
            <person name="Merkel B.J."/>
            <person name="Hornburger P."/>
            <person name="Mueller R.-W."/>
            <person name="Bruemmer F."/>
            <person name="Labrenz M."/>
            <person name="Spormann A.M."/>
            <person name="Op Den Camp H."/>
            <person name="Overmann J."/>
            <person name="Amann R."/>
            <person name="Jetten M.S.M."/>
            <person name="Mascher T."/>
            <person name="Medema M.H."/>
            <person name="Devos D.P."/>
            <person name="Kaster A.-K."/>
            <person name="Ovreas L."/>
            <person name="Rohde M."/>
            <person name="Galperin M.Y."/>
            <person name="Jogler C."/>
        </authorList>
    </citation>
    <scope>NUCLEOTIDE SEQUENCE [LARGE SCALE GENOMIC DNA]</scope>
    <source>
        <strain evidence="2 3">Enr8</strain>
    </source>
</reference>
<keyword evidence="1" id="KW-0472">Membrane</keyword>
<sequence length="209" mass="23219">MWIFDTISSPTYGWTTRNGPSDCGTIEVNTTYVRQTSVAVVLFKSITSLAMLGGMGYWAFHWQITQLLLPSGAFSKLAIIVGVEMMYVAIAFLFVPRPNYNNVGFLGGLVNNPWKYSDNYNRSLRTWRILLGPGRFISSAILDFAGMLGWMKGDPTDEERFAQEMEIDWSQGSTDASLNSATRVDLDMMPLEEPAAAVATGKVNRGDFD</sequence>